<evidence type="ECO:0000313" key="14">
    <source>
        <dbReference type="Proteomes" id="UP001301958"/>
    </source>
</evidence>
<feature type="signal peptide" evidence="12">
    <location>
        <begin position="1"/>
        <end position="31"/>
    </location>
</feature>
<keyword evidence="6 10" id="KW-0378">Hydrolase</keyword>
<keyword evidence="11" id="KW-0812">Transmembrane</keyword>
<dbReference type="Pfam" id="PF03663">
    <property type="entry name" value="Glyco_hydro_76"/>
    <property type="match status" value="1"/>
</dbReference>
<reference evidence="13" key="1">
    <citation type="journal article" date="2023" name="Mol. Phylogenet. Evol.">
        <title>Genome-scale phylogeny and comparative genomics of the fungal order Sordariales.</title>
        <authorList>
            <person name="Hensen N."/>
            <person name="Bonometti L."/>
            <person name="Westerberg I."/>
            <person name="Brannstrom I.O."/>
            <person name="Guillou S."/>
            <person name="Cros-Aarteil S."/>
            <person name="Calhoun S."/>
            <person name="Haridas S."/>
            <person name="Kuo A."/>
            <person name="Mondo S."/>
            <person name="Pangilinan J."/>
            <person name="Riley R."/>
            <person name="LaButti K."/>
            <person name="Andreopoulos B."/>
            <person name="Lipzen A."/>
            <person name="Chen C."/>
            <person name="Yan M."/>
            <person name="Daum C."/>
            <person name="Ng V."/>
            <person name="Clum A."/>
            <person name="Steindorff A."/>
            <person name="Ohm R.A."/>
            <person name="Martin F."/>
            <person name="Silar P."/>
            <person name="Natvig D.O."/>
            <person name="Lalanne C."/>
            <person name="Gautier V."/>
            <person name="Ament-Velasquez S.L."/>
            <person name="Kruys A."/>
            <person name="Hutchinson M.I."/>
            <person name="Powell A.J."/>
            <person name="Barry K."/>
            <person name="Miller A.N."/>
            <person name="Grigoriev I.V."/>
            <person name="Debuchy R."/>
            <person name="Gladieux P."/>
            <person name="Hiltunen Thoren M."/>
            <person name="Johannesson H."/>
        </authorList>
    </citation>
    <scope>NUCLEOTIDE SEQUENCE</scope>
    <source>
        <strain evidence="13">CBS 990.96</strain>
    </source>
</reference>
<dbReference type="InterPro" id="IPR005198">
    <property type="entry name" value="Glyco_hydro_76"/>
</dbReference>
<name>A0AAN7BHS2_9PEZI</name>
<gene>
    <name evidence="13" type="ORF">QBC38DRAFT_46814</name>
</gene>
<keyword evidence="14" id="KW-1185">Reference proteome</keyword>
<evidence type="ECO:0000256" key="4">
    <source>
        <dbReference type="ARBA" id="ARBA00012350"/>
    </source>
</evidence>
<evidence type="ECO:0000313" key="13">
    <source>
        <dbReference type="EMBL" id="KAK4223480.1"/>
    </source>
</evidence>
<keyword evidence="5 12" id="KW-0732">Signal</keyword>
<comment type="caution">
    <text evidence="13">The sequence shown here is derived from an EMBL/GenBank/DDBJ whole genome shotgun (WGS) entry which is preliminary data.</text>
</comment>
<evidence type="ECO:0000256" key="1">
    <source>
        <dbReference type="ARBA" id="ARBA00001452"/>
    </source>
</evidence>
<evidence type="ECO:0000256" key="12">
    <source>
        <dbReference type="SAM" id="SignalP"/>
    </source>
</evidence>
<evidence type="ECO:0000256" key="8">
    <source>
        <dbReference type="ARBA" id="ARBA00023180"/>
    </source>
</evidence>
<accession>A0AAN7BHS2</accession>
<dbReference type="GO" id="GO:0016052">
    <property type="term" value="P:carbohydrate catabolic process"/>
    <property type="evidence" value="ECO:0007669"/>
    <property type="project" value="InterPro"/>
</dbReference>
<dbReference type="AlphaFoldDB" id="A0AAN7BHS2"/>
<feature type="chain" id="PRO_5042903390" description="Mannan endo-1,6-alpha-mannosidase" evidence="12">
    <location>
        <begin position="32"/>
        <end position="475"/>
    </location>
</feature>
<evidence type="ECO:0000256" key="9">
    <source>
        <dbReference type="ARBA" id="ARBA00023295"/>
    </source>
</evidence>
<dbReference type="PANTHER" id="PTHR12145:SF36">
    <property type="entry name" value="MANNAN ENDO-1,6-ALPHA-MANNOSIDASE DCW1"/>
    <property type="match status" value="1"/>
</dbReference>
<dbReference type="EC" id="3.2.1.101" evidence="4 10"/>
<feature type="transmembrane region" description="Helical" evidence="11">
    <location>
        <begin position="451"/>
        <end position="471"/>
    </location>
</feature>
<dbReference type="InterPro" id="IPR008928">
    <property type="entry name" value="6-hairpin_glycosidase_sf"/>
</dbReference>
<dbReference type="SUPFAM" id="SSF48208">
    <property type="entry name" value="Six-hairpin glycosidases"/>
    <property type="match status" value="1"/>
</dbReference>
<dbReference type="Proteomes" id="UP001301958">
    <property type="component" value="Unassembled WGS sequence"/>
</dbReference>
<dbReference type="PIRSF" id="PIRSF016302">
    <property type="entry name" value="Man_a_manosd"/>
    <property type="match status" value="1"/>
</dbReference>
<dbReference type="GO" id="GO:0012505">
    <property type="term" value="C:endomembrane system"/>
    <property type="evidence" value="ECO:0007669"/>
    <property type="project" value="UniProtKB-SubCell"/>
</dbReference>
<dbReference type="EMBL" id="MU865425">
    <property type="protein sequence ID" value="KAK4223480.1"/>
    <property type="molecule type" value="Genomic_DNA"/>
</dbReference>
<reference evidence="13" key="2">
    <citation type="submission" date="2023-05" db="EMBL/GenBank/DDBJ databases">
        <authorList>
            <consortium name="Lawrence Berkeley National Laboratory"/>
            <person name="Steindorff A."/>
            <person name="Hensen N."/>
            <person name="Bonometti L."/>
            <person name="Westerberg I."/>
            <person name="Brannstrom I.O."/>
            <person name="Guillou S."/>
            <person name="Cros-Aarteil S."/>
            <person name="Calhoun S."/>
            <person name="Haridas S."/>
            <person name="Kuo A."/>
            <person name="Mondo S."/>
            <person name="Pangilinan J."/>
            <person name="Riley R."/>
            <person name="Labutti K."/>
            <person name="Andreopoulos B."/>
            <person name="Lipzen A."/>
            <person name="Chen C."/>
            <person name="Yanf M."/>
            <person name="Daum C."/>
            <person name="Ng V."/>
            <person name="Clum A."/>
            <person name="Ohm R."/>
            <person name="Martin F."/>
            <person name="Silar P."/>
            <person name="Natvig D."/>
            <person name="Lalanne C."/>
            <person name="Gautier V."/>
            <person name="Ament-Velasquez S.L."/>
            <person name="Kruys A."/>
            <person name="Hutchinson M.I."/>
            <person name="Powell A.J."/>
            <person name="Barry K."/>
            <person name="Miller A.N."/>
            <person name="Grigoriev I.V."/>
            <person name="Debuchy R."/>
            <person name="Gladieux P."/>
            <person name="Thoren M.H."/>
            <person name="Johannesson H."/>
        </authorList>
    </citation>
    <scope>NUCLEOTIDE SEQUENCE</scope>
    <source>
        <strain evidence="13">CBS 990.96</strain>
    </source>
</reference>
<evidence type="ECO:0000256" key="5">
    <source>
        <dbReference type="ARBA" id="ARBA00022729"/>
    </source>
</evidence>
<keyword evidence="11" id="KW-1133">Transmembrane helix</keyword>
<evidence type="ECO:0000256" key="11">
    <source>
        <dbReference type="SAM" id="Phobius"/>
    </source>
</evidence>
<evidence type="ECO:0000256" key="2">
    <source>
        <dbReference type="ARBA" id="ARBA00004308"/>
    </source>
</evidence>
<keyword evidence="9 10" id="KW-0326">Glycosidase</keyword>
<comment type="catalytic activity">
    <reaction evidence="1 10">
        <text>Random hydrolysis of (1-&gt;6)-alpha-D-mannosidic linkages in unbranched (1-&gt;6)-mannans.</text>
        <dbReference type="EC" id="3.2.1.101"/>
    </reaction>
</comment>
<evidence type="ECO:0000256" key="10">
    <source>
        <dbReference type="PIRNR" id="PIRNR016302"/>
    </source>
</evidence>
<sequence length="475" mass="52249">MARSKPSSRRSPSRWLATLLATTSMVSSAQAVYYKIGTDAEIKESARTLAYDLMLQYKGNQTGEIPGILPGPPTEHKGDYYWWEGGAMMGTYIDYWFLTGDPSYNHVIMEGMLHQTGPNHDYMPPNHTASLGNDDQGFWGMSAMLAAENKFPDPPEDKAQWLALAQGVWVTQANPDRHDGTCGGGLRWQVPPTNMGYNYKNTIANACFFDLGARLARYTFNQTYADYASENFQWLWDVGYIDHEDWRVYDGGHVEANCTDINKAQFSYNAALLLHGSAFMYNYTNGSALWKDRVDNLLDGMKRDFFADGAAFELPCEGRKGACTADMLSFKGYVHRWLSTVTKVAPHTKPIILPMLRKSAEAAVKQCTGGETGRKCGFYWTGGEYIDVAVDKTSGAGEAMSVLAAVSSLLIEKTPDLANNITGTSRGDPNAGSRSRGVIEPLEPITAGDRAGAAILTILILGIAISTWGWMSFAE</sequence>
<organism evidence="13 14">
    <name type="scientific">Podospora fimiseda</name>
    <dbReference type="NCBI Taxonomy" id="252190"/>
    <lineage>
        <taxon>Eukaryota</taxon>
        <taxon>Fungi</taxon>
        <taxon>Dikarya</taxon>
        <taxon>Ascomycota</taxon>
        <taxon>Pezizomycotina</taxon>
        <taxon>Sordariomycetes</taxon>
        <taxon>Sordariomycetidae</taxon>
        <taxon>Sordariales</taxon>
        <taxon>Podosporaceae</taxon>
        <taxon>Podospora</taxon>
    </lineage>
</organism>
<comment type="subcellular location">
    <subcellularLocation>
        <location evidence="2">Endomembrane system</location>
    </subcellularLocation>
</comment>
<dbReference type="PANTHER" id="PTHR12145">
    <property type="entry name" value="MANNAN ENDO-1,6-ALPHA-MANNOSIDASE DCW1"/>
    <property type="match status" value="1"/>
</dbReference>
<evidence type="ECO:0000256" key="6">
    <source>
        <dbReference type="ARBA" id="ARBA00022801"/>
    </source>
</evidence>
<evidence type="ECO:0000256" key="3">
    <source>
        <dbReference type="ARBA" id="ARBA00009699"/>
    </source>
</evidence>
<dbReference type="InterPro" id="IPR014480">
    <property type="entry name" value="Mannan-1_6-alpha_mannosidase"/>
</dbReference>
<keyword evidence="7 11" id="KW-0472">Membrane</keyword>
<comment type="similarity">
    <text evidence="3 10">Belongs to the glycosyl hydrolase 76 family.</text>
</comment>
<dbReference type="Gene3D" id="1.50.10.20">
    <property type="match status" value="1"/>
</dbReference>
<evidence type="ECO:0000256" key="7">
    <source>
        <dbReference type="ARBA" id="ARBA00023136"/>
    </source>
</evidence>
<dbReference type="GO" id="GO:0009272">
    <property type="term" value="P:fungal-type cell wall biogenesis"/>
    <property type="evidence" value="ECO:0007669"/>
    <property type="project" value="TreeGrafter"/>
</dbReference>
<keyword evidence="8" id="KW-0325">Glycoprotein</keyword>
<dbReference type="FunFam" id="1.50.10.20:FF:000006">
    <property type="entry name" value="Mannan endo-1,6-alpha-mannosidase"/>
    <property type="match status" value="1"/>
</dbReference>
<dbReference type="GO" id="GO:0008496">
    <property type="term" value="F:mannan endo-1,6-alpha-mannosidase activity"/>
    <property type="evidence" value="ECO:0007669"/>
    <property type="project" value="UniProtKB-UniRule"/>
</dbReference>
<proteinExistence type="inferred from homology"/>
<protein>
    <recommendedName>
        <fullName evidence="4 10">Mannan endo-1,6-alpha-mannosidase</fullName>
        <ecNumber evidence="4 10">3.2.1.101</ecNumber>
    </recommendedName>
</protein>